<dbReference type="EMBL" id="GL883010">
    <property type="protein sequence ID" value="EGG21504.1"/>
    <property type="molecule type" value="Genomic_DNA"/>
</dbReference>
<dbReference type="RefSeq" id="XP_004359354.1">
    <property type="nucleotide sequence ID" value="XM_004359297.1"/>
</dbReference>
<dbReference type="PROSITE" id="PS51412">
    <property type="entry name" value="MACPF_2"/>
    <property type="match status" value="1"/>
</dbReference>
<dbReference type="InterPro" id="IPR020864">
    <property type="entry name" value="MACPF"/>
</dbReference>
<evidence type="ECO:0000259" key="2">
    <source>
        <dbReference type="PROSITE" id="PS51412"/>
    </source>
</evidence>
<evidence type="ECO:0000313" key="4">
    <source>
        <dbReference type="Proteomes" id="UP000007797"/>
    </source>
</evidence>
<reference evidence="4" key="1">
    <citation type="journal article" date="2011" name="Genome Res.">
        <title>Phylogeny-wide analysis of social amoeba genomes highlights ancient origins for complex intercellular communication.</title>
        <authorList>
            <person name="Heidel A.J."/>
            <person name="Lawal H.M."/>
            <person name="Felder M."/>
            <person name="Schilde C."/>
            <person name="Helps N.R."/>
            <person name="Tunggal B."/>
            <person name="Rivero F."/>
            <person name="John U."/>
            <person name="Schleicher M."/>
            <person name="Eichinger L."/>
            <person name="Platzer M."/>
            <person name="Noegel A.A."/>
            <person name="Schaap P."/>
            <person name="Gloeckner G."/>
        </authorList>
    </citation>
    <scope>NUCLEOTIDE SEQUENCE [LARGE SCALE GENOMIC DNA]</scope>
    <source>
        <strain evidence="4">SH3</strain>
    </source>
</reference>
<dbReference type="AlphaFoldDB" id="F4PSH4"/>
<feature type="chain" id="PRO_5003313292" description="MACPF domain-containing protein" evidence="1">
    <location>
        <begin position="25"/>
        <end position="1157"/>
    </location>
</feature>
<feature type="signal peptide" evidence="1">
    <location>
        <begin position="1"/>
        <end position="24"/>
    </location>
</feature>
<proteinExistence type="predicted"/>
<gene>
    <name evidence="3" type="ORF">DFA_01390</name>
</gene>
<dbReference type="Pfam" id="PF01823">
    <property type="entry name" value="MACPF"/>
    <property type="match status" value="1"/>
</dbReference>
<accession>F4PSH4</accession>
<dbReference type="GeneID" id="14872993"/>
<feature type="domain" description="MACPF" evidence="2">
    <location>
        <begin position="565"/>
        <end position="903"/>
    </location>
</feature>
<keyword evidence="1" id="KW-0732">Signal</keyword>
<dbReference type="OrthoDB" id="21110at2759"/>
<sequence>MMNKSSIILGTLVLLVSLVTLAESTHNYKVYVDVNSNCITSKYNKCGRHPWSAFRNLKEALSYVSTYFPGQDSDSDSDSDGWDDNWLDIFGFKKNNGGGKDSHDCFPTIYVSRGVYSGNLNKELNISTPVEIKSKDGPSSTFIDCMGSGNGMRINNNPNFILEGFTIQKCSSNFGGGLFINASHVTMSNMVFRDNFASQGGALAIQSSSVIVSQSTFINNAGIEVANGVLVNDSTVNFINSNLQCANDLYCNSGAVTFDGNTLYSNSSITCASTKECLVTNGDISDSTADDDNYISLCGKVRPVCQINSNQSNNGDSSSCNNDGVCDPLTENCLTCSDCTQCKLTGWKLVSIAGCIPPINNQTGCSNSTTKIQTPEIINFMPSAPCPVAGILSSYVRVKDDGPISIRLQAKNMGVRLYVNNRIQIDAYLSNLTEVDTVREISFVKAHPHTIRLEFFSLFSETRNISLSWRTSNNDPYLPIDGFISQNVCNDQILDEEEKNETSPFYCLSDLQSLNPNNITFTCGDGLCTEVPEECVFDCYSILSPKCPAQAPPAPSLLDPVDTTGMLLNNQYLFSLPGLSNLAHGVDILTGLSRVVPIFAFDYCDNSTFTLLQNSYRYQVYTIPKGVYATLTPSCNYNAETTTYSSSTSMAREKATSTMSSLEANAGGGNSFIKASANVAFTKENSVTKASEIENKISGSLHSTEVKCIISKVHLVDQKLHPIFVRDISHAIDKPQMIQVVKKYGNLYYKSASLGGRLVQSTIVSEDYSSKTDSSEVSNSIDQSYGASINSPVLNVQVQTTKSTSSQVSSEQMKSFEENSLRTTISSFGGPAGIFSPDQDNSFARFSDWANQVDLIPVPIDFKLDYIAELIPSHWKVKNSSQSIRELWMDAEIEWFGQVYPDKIFISRNMTLLQFNFNAAPTDIPNALSLTTIAYNETTDVYEPLLTSNNHTIHNTTTASVEAVFPSIIEIKSLVGLNIPSACFPLTIIDSAMSRSYRFNSIADTPTYVPHQVVVEYTVECADCTDNTYLMALVKGSKDTVKKIFQWKSFKNQKSFTVNESTYIGTILSLNLRIVMTLEEGEVAESKISLQVKSLLISQTCGAPNSDGVDQSGCTPASVPFTTYGYTHVYQPIDAKKVYTVKTIKSYSTIPVIYYSF</sequence>
<keyword evidence="4" id="KW-1185">Reference proteome</keyword>
<evidence type="ECO:0000256" key="1">
    <source>
        <dbReference type="SAM" id="SignalP"/>
    </source>
</evidence>
<dbReference type="Proteomes" id="UP000007797">
    <property type="component" value="Unassembled WGS sequence"/>
</dbReference>
<dbReference type="OMA" id="CASTKEC"/>
<dbReference type="SMART" id="SM00457">
    <property type="entry name" value="MACPF"/>
    <property type="match status" value="1"/>
</dbReference>
<name>F4PSH4_CACFS</name>
<dbReference type="SUPFAM" id="SSF51126">
    <property type="entry name" value="Pectin lyase-like"/>
    <property type="match status" value="1"/>
</dbReference>
<dbReference type="InterPro" id="IPR011050">
    <property type="entry name" value="Pectin_lyase_fold/virulence"/>
</dbReference>
<protein>
    <recommendedName>
        <fullName evidence="2">MACPF domain-containing protein</fullName>
    </recommendedName>
</protein>
<dbReference type="KEGG" id="dfa:DFA_01390"/>
<organism evidence="3 4">
    <name type="scientific">Cavenderia fasciculata</name>
    <name type="common">Slime mold</name>
    <name type="synonym">Dictyostelium fasciculatum</name>
    <dbReference type="NCBI Taxonomy" id="261658"/>
    <lineage>
        <taxon>Eukaryota</taxon>
        <taxon>Amoebozoa</taxon>
        <taxon>Evosea</taxon>
        <taxon>Eumycetozoa</taxon>
        <taxon>Dictyostelia</taxon>
        <taxon>Acytosteliales</taxon>
        <taxon>Cavenderiaceae</taxon>
        <taxon>Cavenderia</taxon>
    </lineage>
</organism>
<evidence type="ECO:0000313" key="3">
    <source>
        <dbReference type="EMBL" id="EGG21504.1"/>
    </source>
</evidence>